<proteinExistence type="predicted"/>
<keyword evidence="3" id="KW-1185">Reference proteome</keyword>
<protein>
    <submittedName>
        <fullName evidence="2">Uncharacterized protein</fullName>
    </submittedName>
</protein>
<comment type="caution">
    <text evidence="2">The sequence shown here is derived from an EMBL/GenBank/DDBJ whole genome shotgun (WGS) entry which is preliminary data.</text>
</comment>
<sequence>MGDEDDITITGNCLDGVGFPDIPGSTTVSSTEEKNAAGHIVKITRRVQWTTPGEHTLSATCGESPAEKKIKVYKVDIEWNGQIVTGGTVPRIVGQPIALKAIIEPAPPAGTTYRWTVPDKCIEKYDMPDTLKRKDNENPNLDGNCETFARITKLPEVLVGASIGFYTFGVPKPSNVTLLATLGGRLKSVVTTLNVSTPTGDIAFRFSEYTPAADVIRIVGNELICGRTNTASPEEDSAVRVEGTIHTTPGGAGRIAFIQRIETRRAAGVPSTGSDGTPIWNPPVLTTEGAYVLDRKPKNINSSDDMVPQFQAKIKVIGESATETIEVLDSPSVFLSGVATAFDIREFFEMFLMYQPTGGIWVTIHKARWRWSAAGSRAPGQPWVWSHRTPPSAVNSPDGPSEQLPTWETRIQDIAA</sequence>
<dbReference type="Proteomes" id="UP000094828">
    <property type="component" value="Unassembled WGS sequence"/>
</dbReference>
<evidence type="ECO:0000256" key="1">
    <source>
        <dbReference type="SAM" id="MobiDB-lite"/>
    </source>
</evidence>
<feature type="region of interest" description="Disordered" evidence="1">
    <location>
        <begin position="377"/>
        <end position="404"/>
    </location>
</feature>
<dbReference type="EMBL" id="LYDR01000023">
    <property type="protein sequence ID" value="ODA36428.1"/>
    <property type="molecule type" value="Genomic_DNA"/>
</dbReference>
<reference evidence="2 3" key="1">
    <citation type="submission" date="2016-05" db="EMBL/GenBank/DDBJ databases">
        <title>Genomic and physiological characterization of Planctopirus sp. isolated from fresh water lake.</title>
        <authorList>
            <person name="Subhash Y."/>
            <person name="Ramana C."/>
        </authorList>
    </citation>
    <scope>NUCLEOTIDE SEQUENCE [LARGE SCALE GENOMIC DNA]</scope>
    <source>
        <strain evidence="2 3">JC280</strain>
    </source>
</reference>
<name>A0A1C3ET45_9PLAN</name>
<evidence type="ECO:0000313" key="2">
    <source>
        <dbReference type="EMBL" id="ODA36428.1"/>
    </source>
</evidence>
<accession>A0A1C3ET45</accession>
<evidence type="ECO:0000313" key="3">
    <source>
        <dbReference type="Proteomes" id="UP000094828"/>
    </source>
</evidence>
<gene>
    <name evidence="2" type="ORF">A6X21_16040</name>
</gene>
<dbReference type="AlphaFoldDB" id="A0A1C3ET45"/>
<organism evidence="2 3">
    <name type="scientific">Planctopirus hydrillae</name>
    <dbReference type="NCBI Taxonomy" id="1841610"/>
    <lineage>
        <taxon>Bacteria</taxon>
        <taxon>Pseudomonadati</taxon>
        <taxon>Planctomycetota</taxon>
        <taxon>Planctomycetia</taxon>
        <taxon>Planctomycetales</taxon>
        <taxon>Planctomycetaceae</taxon>
        <taxon>Planctopirus</taxon>
    </lineage>
</organism>